<keyword evidence="3" id="KW-1185">Reference proteome</keyword>
<protein>
    <submittedName>
        <fullName evidence="2">Transposase, IS605 family protein</fullName>
    </submittedName>
</protein>
<reference evidence="2 3" key="1">
    <citation type="submission" date="2017-06" db="EMBL/GenBank/DDBJ databases">
        <title>Genome sequencing of cyanobaciteial culture collection at National Institute for Environmental Studies (NIES).</title>
        <authorList>
            <person name="Hirose Y."/>
            <person name="Shimura Y."/>
            <person name="Fujisawa T."/>
            <person name="Nakamura Y."/>
            <person name="Kawachi M."/>
        </authorList>
    </citation>
    <scope>NUCLEOTIDE SEQUENCE [LARGE SCALE GENOMIC DNA]</scope>
    <source>
        <strain evidence="2 3">NIES-2135</strain>
        <plasmid evidence="3">Plasmid Plasmid2 dna</plasmid>
    </source>
</reference>
<feature type="region of interest" description="Disordered" evidence="1">
    <location>
        <begin position="469"/>
        <end position="501"/>
    </location>
</feature>
<gene>
    <name evidence="2" type="ORF">NIES2135_64510</name>
</gene>
<proteinExistence type="predicted"/>
<dbReference type="Proteomes" id="UP000217895">
    <property type="component" value="Plasmid Plasmid2 dna"/>
</dbReference>
<evidence type="ECO:0000313" key="2">
    <source>
        <dbReference type="EMBL" id="BAY59574.1"/>
    </source>
</evidence>
<dbReference type="AlphaFoldDB" id="A0A1Z4JS85"/>
<evidence type="ECO:0000313" key="3">
    <source>
        <dbReference type="Proteomes" id="UP000217895"/>
    </source>
</evidence>
<name>A0A1Z4JS85_LEPBY</name>
<evidence type="ECO:0000256" key="1">
    <source>
        <dbReference type="SAM" id="MobiDB-lite"/>
    </source>
</evidence>
<sequence>MARSKTPSFILELPLVVDSQADAELLRRFQAGRQLYNGCLTEAIKRMEELRNSVEYQAAKQLPLKSKQRSEAFSSARKQYRFTDYEMQAFATVMGNRAVWIAQKIDSNSVQTLATRAFRAAERVLFGKAKKVRFKVPNRFNSIEGKGNTHPLKWKNNRLHWGKGFELEPIIDWKNPVHQHGLSSKVKYCRILKRQLNGKRRWFVQLILEGHPFQKPSNSISEGIIGLDLNVSNVAFVADAQAGLLPFAKNVPTFEQEIAEIQRQMQRSQRVANPNNYEPDFEVRRGRKIVKKKGKVRKGARNWEQSKTYQKLAKKKRNLQQRKAAYTKSQNRSLVNEILRHGKDIKTEKVSVKGWQKRYGKAIAVKSPGFFQSELKRKAESAGGSFVMFSTQTTALSQTHLNGDRIKKSLSERVHHDQTGVVMHRDLFSAYLSRFVTDNRLDMPVARESYAGSEPILVAAWQVYESSKRVGESESPQRQSPAERMATKLGTVSQVKRKLRS</sequence>
<geneLocation type="plasmid" evidence="2">
    <name>plasmid2</name>
</geneLocation>
<organism evidence="2 3">
    <name type="scientific">Leptolyngbya boryana NIES-2135</name>
    <dbReference type="NCBI Taxonomy" id="1973484"/>
    <lineage>
        <taxon>Bacteria</taxon>
        <taxon>Bacillati</taxon>
        <taxon>Cyanobacteriota</taxon>
        <taxon>Cyanophyceae</taxon>
        <taxon>Leptolyngbyales</taxon>
        <taxon>Leptolyngbyaceae</taxon>
        <taxon>Leptolyngbya group</taxon>
        <taxon>Leptolyngbya</taxon>
    </lineage>
</organism>
<keyword evidence="2" id="KW-0614">Plasmid</keyword>
<dbReference type="EMBL" id="AP018205">
    <property type="protein sequence ID" value="BAY59574.1"/>
    <property type="molecule type" value="Genomic_DNA"/>
</dbReference>
<accession>A0A1Z4JS85</accession>